<organism evidence="1 2">
    <name type="scientific">Hyalangium rubrum</name>
    <dbReference type="NCBI Taxonomy" id="3103134"/>
    <lineage>
        <taxon>Bacteria</taxon>
        <taxon>Pseudomonadati</taxon>
        <taxon>Myxococcota</taxon>
        <taxon>Myxococcia</taxon>
        <taxon>Myxococcales</taxon>
        <taxon>Cystobacterineae</taxon>
        <taxon>Archangiaceae</taxon>
        <taxon>Hyalangium</taxon>
    </lineage>
</organism>
<evidence type="ECO:0000313" key="2">
    <source>
        <dbReference type="Proteomes" id="UP001291309"/>
    </source>
</evidence>
<dbReference type="Proteomes" id="UP001291309">
    <property type="component" value="Unassembled WGS sequence"/>
</dbReference>
<accession>A0ABU5GUB3</accession>
<dbReference type="EMBL" id="JAXIVS010000001">
    <property type="protein sequence ID" value="MDY7224779.1"/>
    <property type="molecule type" value="Genomic_DNA"/>
</dbReference>
<protein>
    <recommendedName>
        <fullName evidence="3">4-vinyl reductase 4VR domain-containing protein</fullName>
    </recommendedName>
</protein>
<gene>
    <name evidence="1" type="ORF">SYV04_00225</name>
</gene>
<reference evidence="1 2" key="1">
    <citation type="submission" date="2023-12" db="EMBL/GenBank/DDBJ databases">
        <title>the genome sequence of Hyalangium sp. s54d21.</title>
        <authorList>
            <person name="Zhang X."/>
        </authorList>
    </citation>
    <scope>NUCLEOTIDE SEQUENCE [LARGE SCALE GENOMIC DNA]</scope>
    <source>
        <strain evidence="2">s54d21</strain>
    </source>
</reference>
<comment type="caution">
    <text evidence="1">The sequence shown here is derived from an EMBL/GenBank/DDBJ whole genome shotgun (WGS) entry which is preliminary data.</text>
</comment>
<evidence type="ECO:0000313" key="1">
    <source>
        <dbReference type="EMBL" id="MDY7224779.1"/>
    </source>
</evidence>
<name>A0ABU5GUB3_9BACT</name>
<sequence>MWNRDDLKQFQVLGANLQNIMGGFGSFTLIASKFLLEGGIGTPDDTMMAQFEPARWYPLDRFLRIFDRIHAEFGNFTLRQVGLHVIKAAQLPPHINDINAMFGSMDVAYHLNHALNEQSMFDLATMKMSEGIGHYKPLITPGTNKITVVADTPYPCPFDEGVVAGAAQKFKPAATIVHDRAACRARNAPSCTYHVSWK</sequence>
<keyword evidence="2" id="KW-1185">Reference proteome</keyword>
<dbReference type="RefSeq" id="WP_321543511.1">
    <property type="nucleotide sequence ID" value="NZ_JAXIVS010000001.1"/>
</dbReference>
<evidence type="ECO:0008006" key="3">
    <source>
        <dbReference type="Google" id="ProtNLM"/>
    </source>
</evidence>
<proteinExistence type="predicted"/>